<keyword evidence="1" id="KW-0946">Virion</keyword>
<dbReference type="Proteomes" id="UP000671913">
    <property type="component" value="Chromosome"/>
</dbReference>
<dbReference type="RefSeq" id="WP_284679932.1">
    <property type="nucleotide sequence ID" value="NZ_CP060096.1"/>
</dbReference>
<evidence type="ECO:0000313" key="2">
    <source>
        <dbReference type="Proteomes" id="UP000671913"/>
    </source>
</evidence>
<gene>
    <name evidence="1" type="ORF">ACETAC_10480</name>
</gene>
<dbReference type="AlphaFoldDB" id="A0A975AVL7"/>
<evidence type="ECO:0000313" key="1">
    <source>
        <dbReference type="EMBL" id="QSZ27243.1"/>
    </source>
</evidence>
<organism evidence="1 2">
    <name type="scientific">Aceticella autotrophica</name>
    <dbReference type="NCBI Taxonomy" id="2755338"/>
    <lineage>
        <taxon>Bacteria</taxon>
        <taxon>Bacillati</taxon>
        <taxon>Bacillota</taxon>
        <taxon>Clostridia</taxon>
        <taxon>Thermoanaerobacterales</taxon>
        <taxon>Thermoanaerobacteraceae</taxon>
        <taxon>Aceticella</taxon>
    </lineage>
</organism>
<proteinExistence type="predicted"/>
<sequence>MPQITGKELLYIDDALSLEDHMCKCLKDCATRLQDQQLKVLCQNLSERCCNNFNSLLKNIE</sequence>
<dbReference type="EMBL" id="CP060096">
    <property type="protein sequence ID" value="QSZ27243.1"/>
    <property type="molecule type" value="Genomic_DNA"/>
</dbReference>
<name>A0A975AVL7_9THEO</name>
<protein>
    <submittedName>
        <fullName evidence="1">Spore coat protein</fullName>
    </submittedName>
</protein>
<dbReference type="KEGG" id="aaut:ACETAC_10480"/>
<reference evidence="1" key="1">
    <citation type="submission" date="2020-08" db="EMBL/GenBank/DDBJ databases">
        <title>Genomic insights into the carbon and energy metabolism of the first obligate autotrophic acetogenic bacterium Aceticella autotrophica gen. nov., sp. nov.</title>
        <authorList>
            <person name="Toshchakov S.V."/>
            <person name="Elcheninov A.G."/>
            <person name="Kublanov I.V."/>
            <person name="Frolov E.N."/>
            <person name="Lebedinsky A.V."/>
        </authorList>
    </citation>
    <scope>NUCLEOTIDE SEQUENCE</scope>
    <source>
        <strain evidence="1">3443-3Ac</strain>
    </source>
</reference>
<accession>A0A975AVL7</accession>
<keyword evidence="1" id="KW-0167">Capsid protein</keyword>
<keyword evidence="2" id="KW-1185">Reference proteome</keyword>